<dbReference type="Gene3D" id="2.130.10.30">
    <property type="entry name" value="Regulator of chromosome condensation 1/beta-lactamase-inhibitor protein II"/>
    <property type="match status" value="2"/>
</dbReference>
<dbReference type="PROSITE" id="PS00626">
    <property type="entry name" value="RCC1_2"/>
    <property type="match status" value="3"/>
</dbReference>
<feature type="region of interest" description="Disordered" evidence="3">
    <location>
        <begin position="179"/>
        <end position="209"/>
    </location>
</feature>
<reference evidence="4" key="1">
    <citation type="submission" date="2017-08" db="EMBL/GenBank/DDBJ databases">
        <authorList>
            <person name="Polle J.E."/>
            <person name="Barry K."/>
            <person name="Cushman J."/>
            <person name="Schmutz J."/>
            <person name="Tran D."/>
            <person name="Hathwaick L.T."/>
            <person name="Yim W.C."/>
            <person name="Jenkins J."/>
            <person name="Mckie-Krisberg Z.M."/>
            <person name="Prochnik S."/>
            <person name="Lindquist E."/>
            <person name="Dockter R.B."/>
            <person name="Adam C."/>
            <person name="Molina H."/>
            <person name="Bunkerborg J."/>
            <person name="Jin E."/>
            <person name="Buchheim M."/>
            <person name="Magnuson J."/>
        </authorList>
    </citation>
    <scope>NUCLEOTIDE SEQUENCE</scope>
    <source>
        <strain evidence="4">CCAP 19/18</strain>
    </source>
</reference>
<dbReference type="InterPro" id="IPR009091">
    <property type="entry name" value="RCC1/BLIP-II"/>
</dbReference>
<dbReference type="InterPro" id="IPR051210">
    <property type="entry name" value="Ub_ligase/GEF_domain"/>
</dbReference>
<feature type="repeat" description="RCC1" evidence="2">
    <location>
        <begin position="398"/>
        <end position="455"/>
    </location>
</feature>
<proteinExistence type="predicted"/>
<dbReference type="InterPro" id="IPR000408">
    <property type="entry name" value="Reg_chr_condens"/>
</dbReference>
<dbReference type="EMBL" id="MU069467">
    <property type="protein sequence ID" value="KAF5842172.1"/>
    <property type="molecule type" value="Genomic_DNA"/>
</dbReference>
<dbReference type="PROSITE" id="PS50012">
    <property type="entry name" value="RCC1_3"/>
    <property type="match status" value="4"/>
</dbReference>
<feature type="compositionally biased region" description="Low complexity" evidence="3">
    <location>
        <begin position="110"/>
        <end position="124"/>
    </location>
</feature>
<name>A0ABQ7H5P4_DUNSA</name>
<evidence type="ECO:0000256" key="2">
    <source>
        <dbReference type="PROSITE-ProRule" id="PRU00235"/>
    </source>
</evidence>
<evidence type="ECO:0000313" key="4">
    <source>
        <dbReference type="EMBL" id="KAF5842172.1"/>
    </source>
</evidence>
<evidence type="ECO:0000313" key="5">
    <source>
        <dbReference type="Proteomes" id="UP000815325"/>
    </source>
</evidence>
<protein>
    <submittedName>
        <fullName evidence="4">Regulator of chromosome condensation 1/beta-lactamase-inhibitor protein II</fullName>
    </submittedName>
</protein>
<dbReference type="Pfam" id="PF00415">
    <property type="entry name" value="RCC1"/>
    <property type="match status" value="4"/>
</dbReference>
<evidence type="ECO:0000256" key="3">
    <source>
        <dbReference type="SAM" id="MobiDB-lite"/>
    </source>
</evidence>
<evidence type="ECO:0000256" key="1">
    <source>
        <dbReference type="ARBA" id="ARBA00022737"/>
    </source>
</evidence>
<keyword evidence="1" id="KW-0677">Repeat</keyword>
<feature type="repeat" description="RCC1" evidence="2">
    <location>
        <begin position="346"/>
        <end position="397"/>
    </location>
</feature>
<keyword evidence="5" id="KW-1185">Reference proteome</keyword>
<dbReference type="PANTHER" id="PTHR22870">
    <property type="entry name" value="REGULATOR OF CHROMOSOME CONDENSATION"/>
    <property type="match status" value="1"/>
</dbReference>
<dbReference type="PRINTS" id="PR00633">
    <property type="entry name" value="RCCNDNSATION"/>
</dbReference>
<feature type="repeat" description="RCC1" evidence="2">
    <location>
        <begin position="294"/>
        <end position="345"/>
    </location>
</feature>
<feature type="repeat" description="RCC1" evidence="2">
    <location>
        <begin position="244"/>
        <end position="293"/>
    </location>
</feature>
<organism evidence="4 5">
    <name type="scientific">Dunaliella salina</name>
    <name type="common">Green alga</name>
    <name type="synonym">Protococcus salinus</name>
    <dbReference type="NCBI Taxonomy" id="3046"/>
    <lineage>
        <taxon>Eukaryota</taxon>
        <taxon>Viridiplantae</taxon>
        <taxon>Chlorophyta</taxon>
        <taxon>core chlorophytes</taxon>
        <taxon>Chlorophyceae</taxon>
        <taxon>CS clade</taxon>
        <taxon>Chlamydomonadales</taxon>
        <taxon>Dunaliellaceae</taxon>
        <taxon>Dunaliella</taxon>
    </lineage>
</organism>
<accession>A0ABQ7H5P4</accession>
<comment type="caution">
    <text evidence="4">The sequence shown here is derived from an EMBL/GenBank/DDBJ whole genome shotgun (WGS) entry which is preliminary data.</text>
</comment>
<dbReference type="SUPFAM" id="SSF50985">
    <property type="entry name" value="RCC1/BLIP-II"/>
    <property type="match status" value="1"/>
</dbReference>
<dbReference type="Proteomes" id="UP000815325">
    <property type="component" value="Unassembled WGS sequence"/>
</dbReference>
<feature type="region of interest" description="Disordered" evidence="3">
    <location>
        <begin position="104"/>
        <end position="124"/>
    </location>
</feature>
<dbReference type="PANTHER" id="PTHR22870:SF408">
    <property type="entry name" value="OS09G0560450 PROTEIN"/>
    <property type="match status" value="1"/>
</dbReference>
<feature type="compositionally biased region" description="Basic and acidic residues" evidence="3">
    <location>
        <begin position="187"/>
        <end position="196"/>
    </location>
</feature>
<sequence>MPRSHRAVLISGQGQCTHTPETLPQPIKSKCSCSTAAQQDGQCYPHLCAQGCSWCMPAVWCSSHGMLSIGSSSFSPLHTVLPDYPPNAANLPAELVPPMSASAEHMGIRSPLSSNSSSSSSISSSSASQGWAHSLVCVSTPEAPRVWGSGCTAHGQLGEFLQHHKEEPAPALHGTQVCPQCPTSGEHISEQDKAGQQHEGSTSGRDGSGEKLVRAWVPINLPSRMPVRMVAAGHFHSLFLSASGAIWSLGGNKHGQLGVGHTQNCRKAQLVSGDHHVTQIACGALHSLAVTAEGALLSWGWAGLGALGHGCIMDETVPRLVQALLGLRMAQATGGGAHSLALSADGDVYSFGSNTQGQLGLGHCSSVCSNPQLVEAITDTIVQVSAGSRHSLALTEQGRPLAWGFNGFGQLGSGDTEDRLMPCAMCLSEAGDENKHGKVVEVAAGWWHSLLLIES</sequence>
<gene>
    <name evidence="4" type="ORF">DUNSADRAFT_8859</name>
</gene>